<evidence type="ECO:0000313" key="4">
    <source>
        <dbReference type="EMBL" id="KAF7845647.1"/>
    </source>
</evidence>
<reference evidence="4" key="1">
    <citation type="submission" date="2020-05" db="EMBL/GenBank/DDBJ databases">
        <title>WGS assembly of Corymbia citriodora subspecies variegata.</title>
        <authorList>
            <person name="Barry K."/>
            <person name="Hundley H."/>
            <person name="Shu S."/>
            <person name="Jenkins J."/>
            <person name="Grimwood J."/>
            <person name="Baten A."/>
        </authorList>
    </citation>
    <scope>NUCLEOTIDE SEQUENCE</scope>
    <source>
        <strain evidence="4">CV2-018</strain>
    </source>
</reference>
<protein>
    <recommendedName>
        <fullName evidence="3">Phosducin domain-containing protein</fullName>
    </recommendedName>
</protein>
<accession>A0A8T0CEF0</accession>
<proteinExistence type="inferred from homology"/>
<dbReference type="Gramene" id="rna-gnl|WGS:JABURB|Cocit.L1430.1">
    <property type="protein sequence ID" value="cds-KAF7845647.1"/>
    <property type="gene ID" value="gene-BT93_L1430"/>
</dbReference>
<feature type="compositionally biased region" description="Basic and acidic residues" evidence="2">
    <location>
        <begin position="221"/>
        <end position="236"/>
    </location>
</feature>
<gene>
    <name evidence="4" type="ORF">BT93_L1430</name>
</gene>
<dbReference type="SUPFAM" id="SSF52833">
    <property type="entry name" value="Thioredoxin-like"/>
    <property type="match status" value="1"/>
</dbReference>
<dbReference type="Pfam" id="PF02114">
    <property type="entry name" value="Phosducin"/>
    <property type="match status" value="1"/>
</dbReference>
<keyword evidence="5" id="KW-1185">Reference proteome</keyword>
<dbReference type="AlphaFoldDB" id="A0A8T0CEF0"/>
<dbReference type="OrthoDB" id="45518at2759"/>
<feature type="region of interest" description="Disordered" evidence="2">
    <location>
        <begin position="221"/>
        <end position="254"/>
    </location>
</feature>
<name>A0A8T0CEF0_CORYI</name>
<evidence type="ECO:0000256" key="2">
    <source>
        <dbReference type="SAM" id="MobiDB-lite"/>
    </source>
</evidence>
<evidence type="ECO:0000256" key="1">
    <source>
        <dbReference type="ARBA" id="ARBA00009686"/>
    </source>
</evidence>
<evidence type="ECO:0000259" key="3">
    <source>
        <dbReference type="Pfam" id="PF02114"/>
    </source>
</evidence>
<dbReference type="InterPro" id="IPR036249">
    <property type="entry name" value="Thioredoxin-like_sf"/>
</dbReference>
<dbReference type="PANTHER" id="PTHR45809:SF3">
    <property type="entry name" value="VIRAL IAP-ASSOCIATED FACTOR HOMOLOG"/>
    <property type="match status" value="1"/>
</dbReference>
<dbReference type="CDD" id="cd02988">
    <property type="entry name" value="Phd_like_VIAF"/>
    <property type="match status" value="1"/>
</dbReference>
<comment type="caution">
    <text evidence="4">The sequence shown here is derived from an EMBL/GenBank/DDBJ whole genome shotgun (WGS) entry which is preliminary data.</text>
</comment>
<evidence type="ECO:0000313" key="5">
    <source>
        <dbReference type="Proteomes" id="UP000806378"/>
    </source>
</evidence>
<comment type="similarity">
    <text evidence="1">Belongs to the phosducin family.</text>
</comment>
<dbReference type="InterPro" id="IPR051498">
    <property type="entry name" value="Phosducin-like_chap/apop_reg"/>
</dbReference>
<dbReference type="GO" id="GO:0005737">
    <property type="term" value="C:cytoplasm"/>
    <property type="evidence" value="ECO:0007669"/>
    <property type="project" value="TreeGrafter"/>
</dbReference>
<feature type="domain" description="Phosducin" evidence="3">
    <location>
        <begin position="54"/>
        <end position="220"/>
    </location>
</feature>
<dbReference type="Proteomes" id="UP000806378">
    <property type="component" value="Unassembled WGS sequence"/>
</dbReference>
<dbReference type="GO" id="GO:0006457">
    <property type="term" value="P:protein folding"/>
    <property type="evidence" value="ECO:0007669"/>
    <property type="project" value="TreeGrafter"/>
</dbReference>
<dbReference type="PANTHER" id="PTHR45809">
    <property type="entry name" value="VIRAL IAP-ASSOCIATED FACTOR HOMOLOG"/>
    <property type="match status" value="1"/>
</dbReference>
<dbReference type="EMBL" id="MU103805">
    <property type="protein sequence ID" value="KAF7845647.1"/>
    <property type="molecule type" value="Genomic_DNA"/>
</dbReference>
<dbReference type="InterPro" id="IPR024253">
    <property type="entry name" value="Phosducin_thioredoxin-like_dom"/>
</dbReference>
<dbReference type="Gene3D" id="3.40.30.10">
    <property type="entry name" value="Glutaredoxin"/>
    <property type="match status" value="1"/>
</dbReference>
<sequence>MAMPPGLEDVQIPVQVNPNEDTEWNDILRKHGIIPEKPKDIEPEIQQALLEAHQRMHDERLEDKTLDELDAHEDDEDEDFLASYRQKRMDEIKRLQSRAKFGQVYPIQKVDYGRDVTEASKEAWVLLLLTGAGVESKIAERLWPEIAARFADVRFCSIRAEMCIEGYPERNCPTILIYYAGEIQRQIVSLAEVGGTKCDLVEMQNLLVRVGAISEKDARLRTMDDEEGDHGQDVRRGLKNGATSLRDTEDDDWD</sequence>
<organism evidence="4 5">
    <name type="scientific">Corymbia citriodora subsp. variegata</name>
    <dbReference type="NCBI Taxonomy" id="360336"/>
    <lineage>
        <taxon>Eukaryota</taxon>
        <taxon>Viridiplantae</taxon>
        <taxon>Streptophyta</taxon>
        <taxon>Embryophyta</taxon>
        <taxon>Tracheophyta</taxon>
        <taxon>Spermatophyta</taxon>
        <taxon>Magnoliopsida</taxon>
        <taxon>eudicotyledons</taxon>
        <taxon>Gunneridae</taxon>
        <taxon>Pentapetalae</taxon>
        <taxon>rosids</taxon>
        <taxon>malvids</taxon>
        <taxon>Myrtales</taxon>
        <taxon>Myrtaceae</taxon>
        <taxon>Myrtoideae</taxon>
        <taxon>Eucalypteae</taxon>
        <taxon>Corymbia</taxon>
    </lineage>
</organism>